<dbReference type="FunFam" id="3.40.50.12160:FF:000006">
    <property type="entry name" value="tRNA-2-methylthio-N(6)-dimethylallyladenosine synthase"/>
    <property type="match status" value="1"/>
</dbReference>
<dbReference type="InterPro" id="IPR023404">
    <property type="entry name" value="rSAM_horseshoe"/>
</dbReference>
<dbReference type="SFLD" id="SFLDS00029">
    <property type="entry name" value="Radical_SAM"/>
    <property type="match status" value="1"/>
</dbReference>
<comment type="subcellular location">
    <subcellularLocation>
        <location evidence="11">Cytoplasm</location>
    </subcellularLocation>
</comment>
<dbReference type="RefSeq" id="WP_070970102.1">
    <property type="nucleotide sequence ID" value="NZ_CP017603.1"/>
</dbReference>
<dbReference type="GO" id="GO:0035597">
    <property type="term" value="F:tRNA-2-methylthio-N(6)-dimethylallyladenosine(37) synthase activity"/>
    <property type="evidence" value="ECO:0007669"/>
    <property type="project" value="UniProtKB-EC"/>
</dbReference>
<comment type="function">
    <text evidence="1 11">Catalyzes the methylthiolation of N6-(dimethylallyl)adenosine (i(6)A), leading to the formation of 2-methylthio-N6-(dimethylallyl)adenosine (ms(2)i(6)A) at position 37 in tRNAs that read codons beginning with uridine.</text>
</comment>
<dbReference type="KEGG" id="cfm:BJL90_15750"/>
<dbReference type="PROSITE" id="PS50926">
    <property type="entry name" value="TRAM"/>
    <property type="match status" value="1"/>
</dbReference>
<evidence type="ECO:0000256" key="5">
    <source>
        <dbReference type="ARBA" id="ARBA00022691"/>
    </source>
</evidence>
<sequence length="476" mass="54219">MSKREEVKVSQEELNRQREIINKLRKINDAEYERTGKRKKHLTVTYGCQMNEHDSEKLLGMLKDMGYVETSEKEKADLIIYNTCCVRENAELKVYGNLGALKPLKKKNSDLMIAVCGCMMQQPKVVEAIKKKYKHVDLVFGTHNLHKFPELLANCKQADNMLVEVWEEEGEIIEGIPSMRKYGVKAFVNIMFGCNNFCTYCIVPYTRGRERSREIKEIVNEVVDLAKNGTKEITLLGQNVNSYGKTLENKTEFADLLKELNKIDGIERIRFMTSHPKDLSESLIEAIAHYDKVCEHIHLPFQAGSNAILKAMNRNYTQESYLGLVEKLKKAVPDIAMTTDIIVGFPGETEEDFMDTLKVVEAVRFDSAFTFLYSVREGTPAAKMETQVDDEIKHKRFNQLVETVNQISAEINSCYLNKEVEVLVEGVSKTDPSKLMGRTRQNKLVNFSGGEELIGKLVRVKVTEPKTFSLNGEIVS</sequence>
<dbReference type="GO" id="GO:0005829">
    <property type="term" value="C:cytosol"/>
    <property type="evidence" value="ECO:0007669"/>
    <property type="project" value="TreeGrafter"/>
</dbReference>
<keyword evidence="9 11" id="KW-0411">Iron-sulfur</keyword>
<keyword evidence="8 11" id="KW-0408">Iron</keyword>
<dbReference type="HAMAP" id="MF_01864">
    <property type="entry name" value="tRNA_metthiotr_MiaB"/>
    <property type="match status" value="1"/>
</dbReference>
<keyword evidence="5 11" id="KW-0949">S-adenosyl-L-methionine</keyword>
<dbReference type="InterPro" id="IPR020612">
    <property type="entry name" value="Methylthiotransferase_CS"/>
</dbReference>
<dbReference type="SMART" id="SM00729">
    <property type="entry name" value="Elp3"/>
    <property type="match status" value="1"/>
</dbReference>
<dbReference type="SFLD" id="SFLDG01082">
    <property type="entry name" value="B12-binding_domain_containing"/>
    <property type="match status" value="1"/>
</dbReference>
<dbReference type="PANTHER" id="PTHR43020:SF2">
    <property type="entry name" value="MITOCHONDRIAL TRNA METHYLTHIOTRANSFERASE CDK5RAP1"/>
    <property type="match status" value="1"/>
</dbReference>
<evidence type="ECO:0000259" key="13">
    <source>
        <dbReference type="PROSITE" id="PS51449"/>
    </source>
</evidence>
<dbReference type="InterPro" id="IPR005839">
    <property type="entry name" value="Methylthiotransferase"/>
</dbReference>
<feature type="binding site" evidence="11">
    <location>
        <position position="194"/>
    </location>
    <ligand>
        <name>[4Fe-4S] cluster</name>
        <dbReference type="ChEBI" id="CHEBI:49883"/>
        <label>2</label>
        <note>4Fe-4S-S-AdoMet</note>
    </ligand>
</feature>
<dbReference type="Proteomes" id="UP000192478">
    <property type="component" value="Chromosome"/>
</dbReference>
<evidence type="ECO:0000313" key="18">
    <source>
        <dbReference type="Proteomes" id="UP000192478"/>
    </source>
</evidence>
<dbReference type="Pfam" id="PF00919">
    <property type="entry name" value="UPF0004"/>
    <property type="match status" value="1"/>
</dbReference>
<keyword evidence="2 11" id="KW-0004">4Fe-4S</keyword>
<evidence type="ECO:0000256" key="9">
    <source>
        <dbReference type="ARBA" id="ARBA00023014"/>
    </source>
</evidence>
<dbReference type="EMBL" id="CP020559">
    <property type="protein sequence ID" value="ARE87694.1"/>
    <property type="molecule type" value="Genomic_DNA"/>
</dbReference>
<gene>
    <name evidence="16" type="primary">miaB_2</name>
    <name evidence="11" type="synonym">miaB</name>
    <name evidence="15" type="ORF">BJL90_15750</name>
    <name evidence="16" type="ORF">CLFO_20940</name>
</gene>
<evidence type="ECO:0000256" key="6">
    <source>
        <dbReference type="ARBA" id="ARBA00022694"/>
    </source>
</evidence>
<dbReference type="EC" id="2.8.4.3" evidence="10 11"/>
<dbReference type="GO" id="GO:0046872">
    <property type="term" value="F:metal ion binding"/>
    <property type="evidence" value="ECO:0007669"/>
    <property type="project" value="UniProtKB-KW"/>
</dbReference>
<feature type="domain" description="TRAM" evidence="12">
    <location>
        <begin position="413"/>
        <end position="476"/>
    </location>
</feature>
<dbReference type="InterPro" id="IPR038135">
    <property type="entry name" value="Methylthiotransferase_N_sf"/>
</dbReference>
<feature type="binding site" evidence="11">
    <location>
        <position position="198"/>
    </location>
    <ligand>
        <name>[4Fe-4S] cluster</name>
        <dbReference type="ChEBI" id="CHEBI:49883"/>
        <label>2</label>
        <note>4Fe-4S-S-AdoMet</note>
    </ligand>
</feature>
<dbReference type="NCBIfam" id="TIGR00089">
    <property type="entry name" value="MiaB/RimO family radical SAM methylthiotransferase"/>
    <property type="match status" value="1"/>
</dbReference>
<keyword evidence="17" id="KW-1185">Reference proteome</keyword>
<dbReference type="AlphaFoldDB" id="A0AAC9RIJ1"/>
<dbReference type="Gene3D" id="3.40.50.12160">
    <property type="entry name" value="Methylthiotransferase, N-terminal domain"/>
    <property type="match status" value="1"/>
</dbReference>
<dbReference type="SUPFAM" id="SSF102114">
    <property type="entry name" value="Radical SAM enzymes"/>
    <property type="match status" value="1"/>
</dbReference>
<comment type="cofactor">
    <cofactor evidence="11">
        <name>[4Fe-4S] cluster</name>
        <dbReference type="ChEBI" id="CHEBI:49883"/>
    </cofactor>
    <text evidence="11">Binds 2 [4Fe-4S] clusters. One cluster is coordinated with 3 cysteines and an exchangeable S-adenosyl-L-methionine.</text>
</comment>
<keyword evidence="3 11" id="KW-0963">Cytoplasm</keyword>
<feature type="binding site" evidence="11">
    <location>
        <position position="201"/>
    </location>
    <ligand>
        <name>[4Fe-4S] cluster</name>
        <dbReference type="ChEBI" id="CHEBI:49883"/>
        <label>2</label>
        <note>4Fe-4S-S-AdoMet</note>
    </ligand>
</feature>
<dbReference type="Gene3D" id="3.80.30.20">
    <property type="entry name" value="tm_1862 like domain"/>
    <property type="match status" value="1"/>
</dbReference>
<dbReference type="Pfam" id="PF04055">
    <property type="entry name" value="Radical_SAM"/>
    <property type="match status" value="1"/>
</dbReference>
<dbReference type="Proteomes" id="UP000177894">
    <property type="component" value="Chromosome"/>
</dbReference>
<feature type="domain" description="MTTase N-terminal" evidence="13">
    <location>
        <begin position="39"/>
        <end position="157"/>
    </location>
</feature>
<evidence type="ECO:0000256" key="8">
    <source>
        <dbReference type="ARBA" id="ARBA00023004"/>
    </source>
</evidence>
<dbReference type="SFLD" id="SFLDF00273">
    <property type="entry name" value="(dimethylallyl)adenosine_tRNA"/>
    <property type="match status" value="1"/>
</dbReference>
<dbReference type="EMBL" id="CP017603">
    <property type="protein sequence ID" value="AOY77173.1"/>
    <property type="molecule type" value="Genomic_DNA"/>
</dbReference>
<reference evidence="16 18" key="2">
    <citation type="submission" date="2017-03" db="EMBL/GenBank/DDBJ databases">
        <title>Complete sequence of Clostridium formicaceticum DSM 92.</title>
        <authorList>
            <person name="Poehlein A."/>
            <person name="Karl M."/>
            <person name="Bengelsdorf F.R."/>
            <person name="Duerre P."/>
            <person name="Daniel R."/>
        </authorList>
    </citation>
    <scope>NUCLEOTIDE SEQUENCE [LARGE SCALE GENOMIC DNA]</scope>
    <source>
        <strain evidence="16 18">DSM 92</strain>
    </source>
</reference>
<evidence type="ECO:0000256" key="1">
    <source>
        <dbReference type="ARBA" id="ARBA00003234"/>
    </source>
</evidence>
<comment type="catalytic activity">
    <reaction evidence="11">
        <text>N(6)-dimethylallyladenosine(37) in tRNA + (sulfur carrier)-SH + AH2 + 2 S-adenosyl-L-methionine = 2-methylsulfanyl-N(6)-dimethylallyladenosine(37) in tRNA + (sulfur carrier)-H + 5'-deoxyadenosine + L-methionine + A + S-adenosyl-L-homocysteine + 2 H(+)</text>
        <dbReference type="Rhea" id="RHEA:37067"/>
        <dbReference type="Rhea" id="RHEA-COMP:10375"/>
        <dbReference type="Rhea" id="RHEA-COMP:10376"/>
        <dbReference type="Rhea" id="RHEA-COMP:14737"/>
        <dbReference type="Rhea" id="RHEA-COMP:14739"/>
        <dbReference type="ChEBI" id="CHEBI:13193"/>
        <dbReference type="ChEBI" id="CHEBI:15378"/>
        <dbReference type="ChEBI" id="CHEBI:17319"/>
        <dbReference type="ChEBI" id="CHEBI:17499"/>
        <dbReference type="ChEBI" id="CHEBI:29917"/>
        <dbReference type="ChEBI" id="CHEBI:57844"/>
        <dbReference type="ChEBI" id="CHEBI:57856"/>
        <dbReference type="ChEBI" id="CHEBI:59789"/>
        <dbReference type="ChEBI" id="CHEBI:64428"/>
        <dbReference type="ChEBI" id="CHEBI:74415"/>
        <dbReference type="ChEBI" id="CHEBI:74417"/>
        <dbReference type="EC" id="2.8.4.3"/>
    </reaction>
</comment>
<dbReference type="PROSITE" id="PS51449">
    <property type="entry name" value="MTTASE_N"/>
    <property type="match status" value="1"/>
</dbReference>
<dbReference type="GO" id="GO:0051539">
    <property type="term" value="F:4 iron, 4 sulfur cluster binding"/>
    <property type="evidence" value="ECO:0007669"/>
    <property type="project" value="UniProtKB-UniRule"/>
</dbReference>
<dbReference type="PROSITE" id="PS01278">
    <property type="entry name" value="MTTASE_RADICAL"/>
    <property type="match status" value="1"/>
</dbReference>
<dbReference type="InterPro" id="IPR006463">
    <property type="entry name" value="MiaB_methiolase"/>
</dbReference>
<dbReference type="InterPro" id="IPR013848">
    <property type="entry name" value="Methylthiotransferase_N"/>
</dbReference>
<evidence type="ECO:0000256" key="7">
    <source>
        <dbReference type="ARBA" id="ARBA00022723"/>
    </source>
</evidence>
<evidence type="ECO:0000256" key="2">
    <source>
        <dbReference type="ARBA" id="ARBA00022485"/>
    </source>
</evidence>
<dbReference type="CDD" id="cd01335">
    <property type="entry name" value="Radical_SAM"/>
    <property type="match status" value="1"/>
</dbReference>
<dbReference type="NCBIfam" id="TIGR01574">
    <property type="entry name" value="miaB-methiolase"/>
    <property type="match status" value="1"/>
</dbReference>
<dbReference type="InterPro" id="IPR006638">
    <property type="entry name" value="Elp3/MiaA/NifB-like_rSAM"/>
</dbReference>
<feature type="binding site" evidence="11">
    <location>
        <position position="118"/>
    </location>
    <ligand>
        <name>[4Fe-4S] cluster</name>
        <dbReference type="ChEBI" id="CHEBI:49883"/>
        <label>1</label>
    </ligand>
</feature>
<evidence type="ECO:0000313" key="17">
    <source>
        <dbReference type="Proteomes" id="UP000177894"/>
    </source>
</evidence>
<comment type="similarity">
    <text evidence="11">Belongs to the methylthiotransferase family. MiaB subfamily.</text>
</comment>
<evidence type="ECO:0000256" key="10">
    <source>
        <dbReference type="ARBA" id="ARBA00033765"/>
    </source>
</evidence>
<reference evidence="15 17" key="1">
    <citation type="submission" date="2016-10" db="EMBL/GenBank/DDBJ databases">
        <title>Complete Genome Sequence of Acetogen Clostridium formicoaceticum ATCC 27076.</title>
        <authorList>
            <person name="Bao T."/>
            <person name="Cheng C."/>
            <person name="Zhao J."/>
            <person name="Yang S.-T."/>
            <person name="Wang J."/>
            <person name="Wang M."/>
        </authorList>
    </citation>
    <scope>NUCLEOTIDE SEQUENCE [LARGE SCALE GENOMIC DNA]</scope>
    <source>
        <strain evidence="15 17">ATCC 27076</strain>
    </source>
</reference>
<evidence type="ECO:0000259" key="14">
    <source>
        <dbReference type="PROSITE" id="PS51918"/>
    </source>
</evidence>
<feature type="domain" description="Radical SAM core" evidence="14">
    <location>
        <begin position="180"/>
        <end position="410"/>
    </location>
</feature>
<dbReference type="FunFam" id="3.80.30.20:FF:000001">
    <property type="entry name" value="tRNA-2-methylthio-N(6)-dimethylallyladenosine synthase 2"/>
    <property type="match status" value="1"/>
</dbReference>
<keyword evidence="4 11" id="KW-0808">Transferase</keyword>
<dbReference type="InterPro" id="IPR058240">
    <property type="entry name" value="rSAM_sf"/>
</dbReference>
<dbReference type="Pfam" id="PF01938">
    <property type="entry name" value="TRAM"/>
    <property type="match status" value="1"/>
</dbReference>
<evidence type="ECO:0000256" key="4">
    <source>
        <dbReference type="ARBA" id="ARBA00022679"/>
    </source>
</evidence>
<evidence type="ECO:0000313" key="15">
    <source>
        <dbReference type="EMBL" id="AOY77173.1"/>
    </source>
</evidence>
<dbReference type="InterPro" id="IPR007197">
    <property type="entry name" value="rSAM"/>
</dbReference>
<protein>
    <recommendedName>
        <fullName evidence="10 11">tRNA-2-methylthio-N(6)-dimethylallyladenosine synthase</fullName>
        <ecNumber evidence="10 11">2.8.4.3</ecNumber>
    </recommendedName>
    <alternativeName>
        <fullName evidence="11">(Dimethylallyl)adenosine tRNA methylthiotransferase MiaB</fullName>
    </alternativeName>
    <alternativeName>
        <fullName evidence="11">tRNA-i(6)A37 methylthiotransferase</fullName>
    </alternativeName>
</protein>
<evidence type="ECO:0000256" key="3">
    <source>
        <dbReference type="ARBA" id="ARBA00022490"/>
    </source>
</evidence>
<organism evidence="16 18">
    <name type="scientific">Clostridium formicaceticum</name>
    <dbReference type="NCBI Taxonomy" id="1497"/>
    <lineage>
        <taxon>Bacteria</taxon>
        <taxon>Bacillati</taxon>
        <taxon>Bacillota</taxon>
        <taxon>Clostridia</taxon>
        <taxon>Eubacteriales</taxon>
        <taxon>Clostridiaceae</taxon>
        <taxon>Clostridium</taxon>
    </lineage>
</organism>
<dbReference type="PANTHER" id="PTHR43020">
    <property type="entry name" value="CDK5 REGULATORY SUBUNIT-ASSOCIATED PROTEIN 1"/>
    <property type="match status" value="1"/>
</dbReference>
<dbReference type="SFLD" id="SFLDG01061">
    <property type="entry name" value="methylthiotransferase"/>
    <property type="match status" value="1"/>
</dbReference>
<name>A0AAC9RIJ1_9CLOT</name>
<evidence type="ECO:0000313" key="16">
    <source>
        <dbReference type="EMBL" id="ARE87694.1"/>
    </source>
</evidence>
<feature type="binding site" evidence="11">
    <location>
        <position position="48"/>
    </location>
    <ligand>
        <name>[4Fe-4S] cluster</name>
        <dbReference type="ChEBI" id="CHEBI:49883"/>
        <label>1</label>
    </ligand>
</feature>
<keyword evidence="7 11" id="KW-0479">Metal-binding</keyword>
<evidence type="ECO:0000259" key="12">
    <source>
        <dbReference type="PROSITE" id="PS50926"/>
    </source>
</evidence>
<proteinExistence type="inferred from homology"/>
<dbReference type="InterPro" id="IPR002792">
    <property type="entry name" value="TRAM_dom"/>
</dbReference>
<evidence type="ECO:0000256" key="11">
    <source>
        <dbReference type="HAMAP-Rule" id="MF_01864"/>
    </source>
</evidence>
<feature type="binding site" evidence="11">
    <location>
        <position position="84"/>
    </location>
    <ligand>
        <name>[4Fe-4S] cluster</name>
        <dbReference type="ChEBI" id="CHEBI:49883"/>
        <label>1</label>
    </ligand>
</feature>
<keyword evidence="6 11" id="KW-0819">tRNA processing</keyword>
<accession>A0AAC9RIJ1</accession>
<comment type="subunit">
    <text evidence="11">Monomer.</text>
</comment>
<dbReference type="PROSITE" id="PS51918">
    <property type="entry name" value="RADICAL_SAM"/>
    <property type="match status" value="1"/>
</dbReference>